<keyword evidence="5" id="KW-1185">Reference proteome</keyword>
<accession>A0A0C3BZI1</accession>
<keyword evidence="1" id="KW-0175">Coiled coil</keyword>
<feature type="compositionally biased region" description="Low complexity" evidence="2">
    <location>
        <begin position="219"/>
        <end position="233"/>
    </location>
</feature>
<feature type="compositionally biased region" description="Basic and acidic residues" evidence="2">
    <location>
        <begin position="64"/>
        <end position="81"/>
    </location>
</feature>
<feature type="compositionally biased region" description="Basic and acidic residues" evidence="2">
    <location>
        <begin position="234"/>
        <end position="255"/>
    </location>
</feature>
<feature type="compositionally biased region" description="Polar residues" evidence="2">
    <location>
        <begin position="678"/>
        <end position="688"/>
    </location>
</feature>
<sequence length="1071" mass="118116">MTQTQVNVLTSQSAPARPFSHTSSPNVHSASKVHGVRPSSLSRHGSADLVNASRVNSPLSQADFNEHEREQELKRERERGWNKPHPRPRTPEVHLRHSHSHGFNSSGGASPMLRHGLGRRGSVTSLKSLDDGRSSRTSSFGSQAEYRERIHELEKERNTEREQDWNKRHPTTSRPTSSLDMNSRSSHRPERTRTQSHPSRPESVTSHHSLDHLRRKHSFNSGRSSSPTSSVQSRDSEKELEQEVQQEIRHARERNWNAPRPKWNSNPQHHRGLSVSPSSSTSTSHIHSHSHSLHANSPRVESPTHRLHTGKPTLRLSSSHSSLIMNKAPLVPSPVPHTAKGKGKQQAASHYHTSRSSSPPPPVDHTDPHMKENGSALKTPASSTRFGWQFPRNKNPLPPLEFDEHSQDGLASPAHPRTLSSPSPTPNSRPTSRASASIKPSHIPVRSPHVSERNVGSSSGLKKGHKRSTAELSEPAGGVRSRSTPEPIPFAKDNNHEDSVLASDEELPSPLHISTPTMRPVQLPDDHISSPGSPPKAAPSTDETRLQKVLARSSTFDRSSPTPWPPPPPEPSLALTTPPRPQFSSSPKVEFKTPSPPRGLPELPGPPSSEEERDGENDWMPGRPHLDVSSIKTPKPPGAWTSTPLQARHDSLVRAHTYPDSDGLGESISEGGLATPVASLSRSSSLPAQTPLPPGAWLLTPAIDRRRSVLKVRFDIESEHSTSDALVNGHAHSEDVNGPQIESQSESSFDVSTPKGQSSCLPPPVEAKEEEVPTPVTPRSTPPPSLRKSPSIRVVDAFGREQMSDDIVQNSTVTSPMPVPNTPRGRSSVRIVDAMGREVEEVLETTSSESKGEEGIILGHNEALRRVRTSIADLASGLNEVDSSSNELEFHEKRLDELNDVSRAARDARHKLSQTLRMTRSAEDNLRSKYGSLRASMRKSKLLPAIITDSRLPWTQNNAVIFWGVVIVQVLLILIMYRISTARAKDIFLNTYYDPYYPELHLYATKPDTFRLSIAHASHWSVFTIPDTLQRGGWKAAASEAWNGVAMAVWDWQMQVWDTWGAGQTVSWPPT</sequence>
<dbReference type="AlphaFoldDB" id="A0A0C3BZI1"/>
<feature type="compositionally biased region" description="Pro residues" evidence="2">
    <location>
        <begin position="562"/>
        <end position="571"/>
    </location>
</feature>
<reference evidence="5" key="2">
    <citation type="submission" date="2015-01" db="EMBL/GenBank/DDBJ databases">
        <title>Evolutionary Origins and Diversification of the Mycorrhizal Mutualists.</title>
        <authorList>
            <consortium name="DOE Joint Genome Institute"/>
            <consortium name="Mycorrhizal Genomics Consortium"/>
            <person name="Kohler A."/>
            <person name="Kuo A."/>
            <person name="Nagy L.G."/>
            <person name="Floudas D."/>
            <person name="Copeland A."/>
            <person name="Barry K.W."/>
            <person name="Cichocki N."/>
            <person name="Veneault-Fourrey C."/>
            <person name="LaButti K."/>
            <person name="Lindquist E.A."/>
            <person name="Lipzen A."/>
            <person name="Lundell T."/>
            <person name="Morin E."/>
            <person name="Murat C."/>
            <person name="Riley R."/>
            <person name="Ohm R."/>
            <person name="Sun H."/>
            <person name="Tunlid A."/>
            <person name="Henrissat B."/>
            <person name="Grigoriev I.V."/>
            <person name="Hibbett D.S."/>
            <person name="Martin F."/>
        </authorList>
    </citation>
    <scope>NUCLEOTIDE SEQUENCE [LARGE SCALE GENOMIC DNA]</scope>
    <source>
        <strain evidence="5">F 1598</strain>
    </source>
</reference>
<organism evidence="4 5">
    <name type="scientific">Piloderma croceum (strain F 1598)</name>
    <dbReference type="NCBI Taxonomy" id="765440"/>
    <lineage>
        <taxon>Eukaryota</taxon>
        <taxon>Fungi</taxon>
        <taxon>Dikarya</taxon>
        <taxon>Basidiomycota</taxon>
        <taxon>Agaricomycotina</taxon>
        <taxon>Agaricomycetes</taxon>
        <taxon>Agaricomycetidae</taxon>
        <taxon>Atheliales</taxon>
        <taxon>Atheliaceae</taxon>
        <taxon>Piloderma</taxon>
    </lineage>
</organism>
<evidence type="ECO:0000256" key="1">
    <source>
        <dbReference type="SAM" id="Coils"/>
    </source>
</evidence>
<evidence type="ECO:0000256" key="3">
    <source>
        <dbReference type="SAM" id="Phobius"/>
    </source>
</evidence>
<proteinExistence type="predicted"/>
<dbReference type="InParanoid" id="A0A0C3BZI1"/>
<feature type="coiled-coil region" evidence="1">
    <location>
        <begin position="881"/>
        <end position="908"/>
    </location>
</feature>
<dbReference type="HOGENOM" id="CLU_290524_0_0_1"/>
<evidence type="ECO:0000313" key="4">
    <source>
        <dbReference type="EMBL" id="KIM91948.1"/>
    </source>
</evidence>
<feature type="compositionally biased region" description="Basic and acidic residues" evidence="2">
    <location>
        <begin position="145"/>
        <end position="167"/>
    </location>
</feature>
<feature type="compositionally biased region" description="Polar residues" evidence="2">
    <location>
        <begin position="315"/>
        <end position="324"/>
    </location>
</feature>
<feature type="region of interest" description="Disordered" evidence="2">
    <location>
        <begin position="1"/>
        <end position="701"/>
    </location>
</feature>
<gene>
    <name evidence="4" type="ORF">PILCRDRAFT_105743</name>
</gene>
<reference evidence="4 5" key="1">
    <citation type="submission" date="2014-04" db="EMBL/GenBank/DDBJ databases">
        <authorList>
            <consortium name="DOE Joint Genome Institute"/>
            <person name="Kuo A."/>
            <person name="Tarkka M."/>
            <person name="Buscot F."/>
            <person name="Kohler A."/>
            <person name="Nagy L.G."/>
            <person name="Floudas D."/>
            <person name="Copeland A."/>
            <person name="Barry K.W."/>
            <person name="Cichocki N."/>
            <person name="Veneault-Fourrey C."/>
            <person name="LaButti K."/>
            <person name="Lindquist E.A."/>
            <person name="Lipzen A."/>
            <person name="Lundell T."/>
            <person name="Morin E."/>
            <person name="Murat C."/>
            <person name="Sun H."/>
            <person name="Tunlid A."/>
            <person name="Henrissat B."/>
            <person name="Grigoriev I.V."/>
            <person name="Hibbett D.S."/>
            <person name="Martin F."/>
            <person name="Nordberg H.P."/>
            <person name="Cantor M.N."/>
            <person name="Hua S.X."/>
        </authorList>
    </citation>
    <scope>NUCLEOTIDE SEQUENCE [LARGE SCALE GENOMIC DNA]</scope>
    <source>
        <strain evidence="4 5">F 1598</strain>
    </source>
</reference>
<feature type="region of interest" description="Disordered" evidence="2">
    <location>
        <begin position="719"/>
        <end position="791"/>
    </location>
</feature>
<feature type="compositionally biased region" description="Pro residues" evidence="2">
    <location>
        <begin position="594"/>
        <end position="607"/>
    </location>
</feature>
<feature type="compositionally biased region" description="Low complexity" evidence="2">
    <location>
        <begin position="416"/>
        <end position="433"/>
    </location>
</feature>
<feature type="compositionally biased region" description="Polar residues" evidence="2">
    <location>
        <begin position="172"/>
        <end position="184"/>
    </location>
</feature>
<feature type="compositionally biased region" description="Polar residues" evidence="2">
    <location>
        <begin position="53"/>
        <end position="63"/>
    </location>
</feature>
<name>A0A0C3BZI1_PILCF</name>
<dbReference type="Proteomes" id="UP000054166">
    <property type="component" value="Unassembled WGS sequence"/>
</dbReference>
<feature type="compositionally biased region" description="Polar residues" evidence="2">
    <location>
        <begin position="1"/>
        <end position="29"/>
    </location>
</feature>
<evidence type="ECO:0000256" key="2">
    <source>
        <dbReference type="SAM" id="MobiDB-lite"/>
    </source>
</evidence>
<feature type="compositionally biased region" description="Low complexity" evidence="2">
    <location>
        <begin position="274"/>
        <end position="285"/>
    </location>
</feature>
<keyword evidence="3" id="KW-1133">Transmembrane helix</keyword>
<feature type="transmembrane region" description="Helical" evidence="3">
    <location>
        <begin position="960"/>
        <end position="979"/>
    </location>
</feature>
<feature type="compositionally biased region" description="Low complexity" evidence="2">
    <location>
        <begin position="101"/>
        <end position="110"/>
    </location>
</feature>
<keyword evidence="3" id="KW-0472">Membrane</keyword>
<keyword evidence="3" id="KW-0812">Transmembrane</keyword>
<feature type="compositionally biased region" description="Polar residues" evidence="2">
    <location>
        <begin position="195"/>
        <end position="207"/>
    </location>
</feature>
<evidence type="ECO:0000313" key="5">
    <source>
        <dbReference type="Proteomes" id="UP000054166"/>
    </source>
</evidence>
<dbReference type="STRING" id="765440.A0A0C3BZI1"/>
<feature type="compositionally biased region" description="Polar residues" evidence="2">
    <location>
        <begin position="740"/>
        <end position="760"/>
    </location>
</feature>
<protein>
    <submittedName>
        <fullName evidence="4">Uncharacterized protein</fullName>
    </submittedName>
</protein>
<feature type="compositionally biased region" description="Basic and acidic residues" evidence="2">
    <location>
        <begin position="647"/>
        <end position="659"/>
    </location>
</feature>
<dbReference type="OrthoDB" id="3230534at2759"/>
<dbReference type="EMBL" id="KN832970">
    <property type="protein sequence ID" value="KIM91948.1"/>
    <property type="molecule type" value="Genomic_DNA"/>
</dbReference>